<dbReference type="RefSeq" id="WP_200754789.1">
    <property type="nucleotide sequence ID" value="NZ_AP023322.1"/>
</dbReference>
<organism evidence="7 8">
    <name type="scientific">Coprobacter secundus subsp. similis</name>
    <dbReference type="NCBI Taxonomy" id="2751153"/>
    <lineage>
        <taxon>Bacteria</taxon>
        <taxon>Pseudomonadati</taxon>
        <taxon>Bacteroidota</taxon>
        <taxon>Bacteroidia</taxon>
        <taxon>Bacteroidales</taxon>
        <taxon>Barnesiellaceae</taxon>
        <taxon>Coprobacter</taxon>
    </lineage>
</organism>
<feature type="signal peptide" evidence="6">
    <location>
        <begin position="1"/>
        <end position="26"/>
    </location>
</feature>
<accession>A0A7G1HVK7</accession>
<comment type="subcellular location">
    <subcellularLocation>
        <location evidence="1">Secreted</location>
        <location evidence="1">Cell wall</location>
    </subcellularLocation>
</comment>
<dbReference type="PANTHER" id="PTHR31018">
    <property type="entry name" value="SPORULATION-SPECIFIC PROTEIN-RELATED"/>
    <property type="match status" value="1"/>
</dbReference>
<dbReference type="InterPro" id="IPR051648">
    <property type="entry name" value="CWI-Assembly_Regulator"/>
</dbReference>
<dbReference type="Gene3D" id="3.80.20.20">
    <property type="entry name" value="Receptor L-domain"/>
    <property type="match status" value="1"/>
</dbReference>
<evidence type="ECO:0000256" key="3">
    <source>
        <dbReference type="ARBA" id="ARBA00022525"/>
    </source>
</evidence>
<evidence type="ECO:0000313" key="7">
    <source>
        <dbReference type="EMBL" id="BCI63795.1"/>
    </source>
</evidence>
<dbReference type="SUPFAM" id="SSF52058">
    <property type="entry name" value="L domain-like"/>
    <property type="match status" value="2"/>
</dbReference>
<dbReference type="InterPro" id="IPR026444">
    <property type="entry name" value="Secre_tail"/>
</dbReference>
<keyword evidence="5" id="KW-0325">Glycoprotein</keyword>
<feature type="chain" id="PRO_5028829944" description="Secretion system C-terminal sorting domain-containing protein" evidence="6">
    <location>
        <begin position="27"/>
        <end position="635"/>
    </location>
</feature>
<keyword evidence="8" id="KW-1185">Reference proteome</keyword>
<protein>
    <recommendedName>
        <fullName evidence="9">Secretion system C-terminal sorting domain-containing protein</fullName>
    </recommendedName>
</protein>
<dbReference type="InterPro" id="IPR036941">
    <property type="entry name" value="Rcpt_L-dom_sf"/>
</dbReference>
<sequence>MKKMTRNLFSTTLFVVMLGSSSNVFSQESFVIDGDDELKTFKATYAERHMTVQDFTLKNISKDVATSEIHNINGCVSTIKGTVTWENVGYTTTENFFNNINCEGSIIIRNCPEVNNPNGFQDYTTINGDFIIENCPSMRTGHGGWQDAAIHNLTKITGDFKLINIGGVSGTGLRNLKEVGGDFEISGLAQEFWDLRGMPLESIGGSLTLTNNALFENLVGFENLTSIGGDVTIFDNPKLPNNSGTWDNSSTFFGYDLVAKLIATNVIKTTASFKLGTTDNPATMGESYVIDSQEKMDAFIAVQPGIKEIIKDLTISGNITSLDKVQNRVSAITGTVTWENNELVENTEHFFDKIACKGGIILKNCPNLQWPNGFDNDTYTIVNGDFVIENCPKFITAAGNGWGGHSFSHLEKVGGNLRLIGIEGNMSEATLPNLIEVGGDFELTGCTTFWQIYSHDNQNGTMLDRIGGSLIIKDNPKFWSLEGLNKLQEIGGDVIITGNDIPENSEDWRPGLCLVKNWKQHGIVKTTATIELKRGDNVLDVDNLPDCGDGWITAQEMEKADTDIVIYQTADKAIHISAPWNNYTVTIYDISGSLIKQFVSTENVTICDGSNLKSGAYAVRINHNGLSIGRLIVVK</sequence>
<dbReference type="NCBIfam" id="TIGR04183">
    <property type="entry name" value="Por_Secre_tail"/>
    <property type="match status" value="1"/>
</dbReference>
<evidence type="ECO:0000256" key="5">
    <source>
        <dbReference type="ARBA" id="ARBA00023180"/>
    </source>
</evidence>
<evidence type="ECO:0000256" key="4">
    <source>
        <dbReference type="ARBA" id="ARBA00022729"/>
    </source>
</evidence>
<keyword evidence="2" id="KW-0134">Cell wall</keyword>
<name>A0A7G1HVK7_9BACT</name>
<gene>
    <name evidence="7" type="ORF">Cop2CBH44_21480</name>
</gene>
<keyword evidence="3" id="KW-0964">Secreted</keyword>
<dbReference type="AlphaFoldDB" id="A0A7G1HVK7"/>
<reference evidence="8" key="1">
    <citation type="submission" date="2020-07" db="EMBL/GenBank/DDBJ databases">
        <title>Complete genome sequencing of Coprobacter sp. strain 2CBH44.</title>
        <authorList>
            <person name="Sakamoto M."/>
            <person name="Murakami T."/>
            <person name="Mori H."/>
        </authorList>
    </citation>
    <scope>NUCLEOTIDE SEQUENCE [LARGE SCALE GENOMIC DNA]</scope>
    <source>
        <strain evidence="8">2CBH44</strain>
    </source>
</reference>
<proteinExistence type="predicted"/>
<dbReference type="GO" id="GO:0030313">
    <property type="term" value="C:cell envelope"/>
    <property type="evidence" value="ECO:0007669"/>
    <property type="project" value="UniProtKB-SubCell"/>
</dbReference>
<dbReference type="KEGG" id="copr:Cop2CBH44_21480"/>
<dbReference type="PANTHER" id="PTHR31018:SF3">
    <property type="entry name" value="RECEPTOR PROTEIN-TYROSINE KINASE"/>
    <property type="match status" value="1"/>
</dbReference>
<keyword evidence="4 6" id="KW-0732">Signal</keyword>
<evidence type="ECO:0000256" key="2">
    <source>
        <dbReference type="ARBA" id="ARBA00022512"/>
    </source>
</evidence>
<dbReference type="EMBL" id="AP023322">
    <property type="protein sequence ID" value="BCI63795.1"/>
    <property type="molecule type" value="Genomic_DNA"/>
</dbReference>
<evidence type="ECO:0008006" key="9">
    <source>
        <dbReference type="Google" id="ProtNLM"/>
    </source>
</evidence>
<evidence type="ECO:0000256" key="6">
    <source>
        <dbReference type="SAM" id="SignalP"/>
    </source>
</evidence>
<dbReference type="Proteomes" id="UP000594042">
    <property type="component" value="Chromosome"/>
</dbReference>
<evidence type="ECO:0000313" key="8">
    <source>
        <dbReference type="Proteomes" id="UP000594042"/>
    </source>
</evidence>
<evidence type="ECO:0000256" key="1">
    <source>
        <dbReference type="ARBA" id="ARBA00004191"/>
    </source>
</evidence>